<evidence type="ECO:0000313" key="2">
    <source>
        <dbReference type="Proteomes" id="UP001360953"/>
    </source>
</evidence>
<organism evidence="1 2">
    <name type="scientific">Phyllosticta citribraziliensis</name>
    <dbReference type="NCBI Taxonomy" id="989973"/>
    <lineage>
        <taxon>Eukaryota</taxon>
        <taxon>Fungi</taxon>
        <taxon>Dikarya</taxon>
        <taxon>Ascomycota</taxon>
        <taxon>Pezizomycotina</taxon>
        <taxon>Dothideomycetes</taxon>
        <taxon>Dothideomycetes incertae sedis</taxon>
        <taxon>Botryosphaeriales</taxon>
        <taxon>Phyllostictaceae</taxon>
        <taxon>Phyllosticta</taxon>
    </lineage>
</organism>
<comment type="caution">
    <text evidence="1">The sequence shown here is derived from an EMBL/GenBank/DDBJ whole genome shotgun (WGS) entry which is preliminary data.</text>
</comment>
<keyword evidence="2" id="KW-1185">Reference proteome</keyword>
<dbReference type="Proteomes" id="UP001360953">
    <property type="component" value="Unassembled WGS sequence"/>
</dbReference>
<dbReference type="RefSeq" id="XP_066651095.1">
    <property type="nucleotide sequence ID" value="XM_066794052.1"/>
</dbReference>
<dbReference type="EMBL" id="JBBPEH010000013">
    <property type="protein sequence ID" value="KAK7531022.1"/>
    <property type="molecule type" value="Genomic_DNA"/>
</dbReference>
<reference evidence="1 2" key="1">
    <citation type="submission" date="2024-04" db="EMBL/GenBank/DDBJ databases">
        <title>Phyllosticta paracitricarpa is synonymous to the EU quarantine fungus P. citricarpa based on phylogenomic analyses.</title>
        <authorList>
            <consortium name="Lawrence Berkeley National Laboratory"/>
            <person name="Van ingen-buijs V.A."/>
            <person name="Van westerhoven A.C."/>
            <person name="Haridas S."/>
            <person name="Skiadas P."/>
            <person name="Martin F."/>
            <person name="Groenewald J.Z."/>
            <person name="Crous P.W."/>
            <person name="Seidl M.F."/>
        </authorList>
    </citation>
    <scope>NUCLEOTIDE SEQUENCE [LARGE SCALE GENOMIC DNA]</scope>
    <source>
        <strain evidence="1 2">CPC 17464</strain>
    </source>
</reference>
<accession>A0ABR1L732</accession>
<protein>
    <submittedName>
        <fullName evidence="1">Uncharacterized protein</fullName>
    </submittedName>
</protein>
<evidence type="ECO:0000313" key="1">
    <source>
        <dbReference type="EMBL" id="KAK7531022.1"/>
    </source>
</evidence>
<gene>
    <name evidence="1" type="ORF">J3D65DRAFT_146818</name>
</gene>
<sequence length="203" mass="22150">MVSVMDSSTVLLSRLLPRCFPSESQPARQTPEPNASFILPRTARFSPCLQPPAYLQLARDQTLSLTYLLSTSHLHSISLQNTQSQPKTNDNNITQTLTMVFLQTSSEVMAMGPQRRRLQRGRLPSSPLLWAPRSCPAALLASQSVSNAVGQHVGHSRSLRCCRRWLLQRLVLSPDNHTVGGGSVAALLRLGTRGRGGGSLRGS</sequence>
<name>A0ABR1L732_9PEZI</name>
<dbReference type="GeneID" id="92026958"/>
<proteinExistence type="predicted"/>